<name>A0A367GJU0_9SPHI</name>
<dbReference type="EMBL" id="QGDC01000010">
    <property type="protein sequence ID" value="RCH53729.1"/>
    <property type="molecule type" value="Genomic_DNA"/>
</dbReference>
<evidence type="ECO:0000256" key="1">
    <source>
        <dbReference type="SAM" id="Phobius"/>
    </source>
</evidence>
<feature type="transmembrane region" description="Helical" evidence="1">
    <location>
        <begin position="12"/>
        <end position="38"/>
    </location>
</feature>
<feature type="transmembrane region" description="Helical" evidence="1">
    <location>
        <begin position="44"/>
        <end position="62"/>
    </location>
</feature>
<keyword evidence="1" id="KW-0472">Membrane</keyword>
<organism evidence="3 4">
    <name type="scientific">Mucilaginibacter hurinus</name>
    <dbReference type="NCBI Taxonomy" id="2201324"/>
    <lineage>
        <taxon>Bacteria</taxon>
        <taxon>Pseudomonadati</taxon>
        <taxon>Bacteroidota</taxon>
        <taxon>Sphingobacteriia</taxon>
        <taxon>Sphingobacteriales</taxon>
        <taxon>Sphingobacteriaceae</taxon>
        <taxon>Mucilaginibacter</taxon>
    </lineage>
</organism>
<dbReference type="PANTHER" id="PTHR33608">
    <property type="entry name" value="BLL2464 PROTEIN"/>
    <property type="match status" value="1"/>
</dbReference>
<dbReference type="AlphaFoldDB" id="A0A367GJU0"/>
<dbReference type="OrthoDB" id="845740at2"/>
<proteinExistence type="predicted"/>
<dbReference type="Proteomes" id="UP000253209">
    <property type="component" value="Unassembled WGS sequence"/>
</dbReference>
<keyword evidence="1" id="KW-0812">Transmembrane</keyword>
<feature type="domain" description="DUF58" evidence="2">
    <location>
        <begin position="208"/>
        <end position="349"/>
    </location>
</feature>
<accession>A0A367GJU0</accession>
<sequence>MKKIFSLFYANLFLTNRLFAGFAVCVILFLLKFFFNWMGIIPDLVFWTLVILIAADLILLYGNNKGVFARRHAPERMSNGDDNELGIFIENFYPFPIQAGIIDEIPFQFQKRDVWFKTSLPSRRQKLLNYILRPTKRGEYEFGDIRVFVRSPLALISRRFNFKQAQVLPVYPSFLQMRRYELMAISNRLNEIGVKKIRRLGHNLEFEQVKNYVAGDDYRTINWKATARHGNFMVNSYTDEKSQHVYCVIDKSRAMQMPFEGLSLLDYAINASLVLTNVALLKEDKAGLITIAEKTGSVVAADKKAVQLNRIMEVLYREKTRYLETNMEALYTTVRGIIKQRSLVIFFTNYESFSSLHRQLPFLKRIARFHLLLVVFFENTELTALSEEPARDVEEVYIKTIAEKFANDKKLVVKELKRHGIQSILSTPQNLTINTINRYLEIKAKQKI</sequence>
<gene>
    <name evidence="3" type="ORF">DJ568_15940</name>
</gene>
<reference evidence="3 4" key="1">
    <citation type="submission" date="2018-05" db="EMBL/GenBank/DDBJ databases">
        <title>Mucilaginibacter hurinus sp. nov., isolated from briquette warehouse soil.</title>
        <authorList>
            <person name="Choi L."/>
        </authorList>
    </citation>
    <scope>NUCLEOTIDE SEQUENCE [LARGE SCALE GENOMIC DNA]</scope>
    <source>
        <strain evidence="3 4">ZR32</strain>
    </source>
</reference>
<evidence type="ECO:0000313" key="4">
    <source>
        <dbReference type="Proteomes" id="UP000253209"/>
    </source>
</evidence>
<comment type="caution">
    <text evidence="3">The sequence shown here is derived from an EMBL/GenBank/DDBJ whole genome shotgun (WGS) entry which is preliminary data.</text>
</comment>
<dbReference type="RefSeq" id="WP_114006299.1">
    <property type="nucleotide sequence ID" value="NZ_QGDC01000010.1"/>
</dbReference>
<protein>
    <submittedName>
        <fullName evidence="3">DUF58 domain-containing protein</fullName>
    </submittedName>
</protein>
<evidence type="ECO:0000313" key="3">
    <source>
        <dbReference type="EMBL" id="RCH53729.1"/>
    </source>
</evidence>
<keyword evidence="1" id="KW-1133">Transmembrane helix</keyword>
<evidence type="ECO:0000259" key="2">
    <source>
        <dbReference type="Pfam" id="PF01882"/>
    </source>
</evidence>
<dbReference type="InterPro" id="IPR002881">
    <property type="entry name" value="DUF58"/>
</dbReference>
<dbReference type="PANTHER" id="PTHR33608:SF3">
    <property type="entry name" value="SLR2013 PROTEIN"/>
    <property type="match status" value="1"/>
</dbReference>
<keyword evidence="4" id="KW-1185">Reference proteome</keyword>
<dbReference type="Pfam" id="PF01882">
    <property type="entry name" value="DUF58"/>
    <property type="match status" value="1"/>
</dbReference>